<dbReference type="Proteomes" id="UP000016801">
    <property type="component" value="Unassembled WGS sequence"/>
</dbReference>
<name>M1VUH4_CLAP2</name>
<feature type="domain" description="Gamma-glutamylcyclotransferase AIG2-like" evidence="4">
    <location>
        <begin position="7"/>
        <end position="133"/>
    </location>
</feature>
<dbReference type="EMBL" id="CAGA01000005">
    <property type="protein sequence ID" value="CCE27777.1"/>
    <property type="molecule type" value="Genomic_DNA"/>
</dbReference>
<dbReference type="AlphaFoldDB" id="M1VUH4"/>
<dbReference type="CDD" id="cd06661">
    <property type="entry name" value="GGCT_like"/>
    <property type="match status" value="1"/>
</dbReference>
<evidence type="ECO:0000313" key="6">
    <source>
        <dbReference type="Proteomes" id="UP000016801"/>
    </source>
</evidence>
<dbReference type="OrthoDB" id="1044435at2759"/>
<dbReference type="InterPro" id="IPR036568">
    <property type="entry name" value="GGCT-like_sf"/>
</dbReference>
<keyword evidence="6" id="KW-1185">Reference proteome</keyword>
<dbReference type="VEuPathDB" id="FungiDB:CPUR_01251"/>
<evidence type="ECO:0000256" key="3">
    <source>
        <dbReference type="ARBA" id="ARBA00030602"/>
    </source>
</evidence>
<dbReference type="InterPro" id="IPR009288">
    <property type="entry name" value="AIG2-like_dom"/>
</dbReference>
<keyword evidence="2" id="KW-0808">Transferase</keyword>
<evidence type="ECO:0000256" key="2">
    <source>
        <dbReference type="ARBA" id="ARBA00022679"/>
    </source>
</evidence>
<accession>M1VUH4</accession>
<dbReference type="Pfam" id="PF06094">
    <property type="entry name" value="GGACT"/>
    <property type="match status" value="1"/>
</dbReference>
<dbReference type="PANTHER" id="PTHR31544">
    <property type="entry name" value="AIG2-LIKE PROTEIN D"/>
    <property type="match status" value="1"/>
</dbReference>
<dbReference type="eggNOG" id="ENOG502S7T1">
    <property type="taxonomic scope" value="Eukaryota"/>
</dbReference>
<dbReference type="HOGENOM" id="CLU_093936_1_2_1"/>
<reference evidence="5 6" key="1">
    <citation type="journal article" date="2013" name="PLoS Genet.">
        <title>Plant-symbiotic fungi as chemical engineers: Multi-genome analysis of the Clavicipitaceae reveals dynamics of alkaloid loci.</title>
        <authorList>
            <person name="Schardl C.L."/>
            <person name="Young C.A."/>
            <person name="Hesse U."/>
            <person name="Amyotte S.G."/>
            <person name="Andreeva K."/>
            <person name="Calie P.J."/>
            <person name="Fleetwood D.J."/>
            <person name="Haws D.C."/>
            <person name="Moore N."/>
            <person name="Oeser B."/>
            <person name="Panaccione D.G."/>
            <person name="Schweri K.K."/>
            <person name="Voisey C.R."/>
            <person name="Farman M.L."/>
            <person name="Jaromczyk J.W."/>
            <person name="Roe B.A."/>
            <person name="O'Sullivan D.M."/>
            <person name="Scott B."/>
            <person name="Tudzynski P."/>
            <person name="An Z."/>
            <person name="Arnaoudova E.G."/>
            <person name="Bullock C.T."/>
            <person name="Charlton N.D."/>
            <person name="Chen L."/>
            <person name="Cox M."/>
            <person name="Dinkins R.D."/>
            <person name="Florea S."/>
            <person name="Glenn A.E."/>
            <person name="Gordon A."/>
            <person name="Gueldener U."/>
            <person name="Harris D.R."/>
            <person name="Hollin W."/>
            <person name="Jaromczyk J."/>
            <person name="Johnson R.D."/>
            <person name="Khan A.K."/>
            <person name="Leistner E."/>
            <person name="Leuchtmann A."/>
            <person name="Li C."/>
            <person name="Liu J."/>
            <person name="Liu J."/>
            <person name="Liu M."/>
            <person name="Mace W."/>
            <person name="Machado C."/>
            <person name="Nagabhyru P."/>
            <person name="Pan J."/>
            <person name="Schmid J."/>
            <person name="Sugawara K."/>
            <person name="Steiner U."/>
            <person name="Takach J.E."/>
            <person name="Tanaka E."/>
            <person name="Webb J.S."/>
            <person name="Wilson E.V."/>
            <person name="Wiseman J.L."/>
            <person name="Yoshida R."/>
            <person name="Zeng Z."/>
        </authorList>
    </citation>
    <scope>NUCLEOTIDE SEQUENCE [LARGE SCALE GENOMIC DNA]</scope>
    <source>
        <strain evidence="5 6">20.1</strain>
    </source>
</reference>
<comment type="caution">
    <text evidence="5">The sequence shown here is derived from an EMBL/GenBank/DDBJ whole genome shotgun (WGS) entry which is preliminary data.</text>
</comment>
<comment type="similarity">
    <text evidence="1">Belongs to the gamma-glutamylcyclotransferase family.</text>
</comment>
<dbReference type="SUPFAM" id="SSF110857">
    <property type="entry name" value="Gamma-glutamyl cyclotransferase-like"/>
    <property type="match status" value="1"/>
</dbReference>
<protein>
    <recommendedName>
        <fullName evidence="3">Putative gamma-glutamylcyclotransferase</fullName>
    </recommendedName>
</protein>
<evidence type="ECO:0000256" key="1">
    <source>
        <dbReference type="ARBA" id="ARBA00008861"/>
    </source>
</evidence>
<dbReference type="InterPro" id="IPR013024">
    <property type="entry name" value="GGCT-like"/>
</dbReference>
<evidence type="ECO:0000313" key="5">
    <source>
        <dbReference type="EMBL" id="CCE27777.1"/>
    </source>
</evidence>
<gene>
    <name evidence="5" type="ORF">CPUR_01251</name>
</gene>
<dbReference type="PANTHER" id="PTHR31544:SF2">
    <property type="entry name" value="AIG2-LIKE PROTEIN D"/>
    <property type="match status" value="1"/>
</dbReference>
<dbReference type="GO" id="GO:0016740">
    <property type="term" value="F:transferase activity"/>
    <property type="evidence" value="ECO:0007669"/>
    <property type="project" value="UniProtKB-KW"/>
</dbReference>
<proteinExistence type="inferred from homology"/>
<sequence>MSGELTLFVYGTLMAREVFFTVVYGDKDPPQKICDLHTFTPSVLKDFRRHRVKNVKYPAAVPEAGQKITGLLVTGLTDAMIQKLDCYEGPDYERRSVRVQVLGKIGSNGFLGEEIGTSVYEFLKLDDLELRDWDFEEFRQERKAIWTRRYLAPQVCPTVDSFQIVHR</sequence>
<organism evidence="5 6">
    <name type="scientific">Claviceps purpurea (strain 20.1)</name>
    <name type="common">Ergot fungus</name>
    <name type="synonym">Sphacelia segetum</name>
    <dbReference type="NCBI Taxonomy" id="1111077"/>
    <lineage>
        <taxon>Eukaryota</taxon>
        <taxon>Fungi</taxon>
        <taxon>Dikarya</taxon>
        <taxon>Ascomycota</taxon>
        <taxon>Pezizomycotina</taxon>
        <taxon>Sordariomycetes</taxon>
        <taxon>Hypocreomycetidae</taxon>
        <taxon>Hypocreales</taxon>
        <taxon>Clavicipitaceae</taxon>
        <taxon>Claviceps</taxon>
    </lineage>
</organism>
<dbReference type="Gene3D" id="3.10.490.10">
    <property type="entry name" value="Gamma-glutamyl cyclotransferase-like"/>
    <property type="match status" value="1"/>
</dbReference>
<dbReference type="InterPro" id="IPR045038">
    <property type="entry name" value="AIG2-like"/>
</dbReference>
<evidence type="ECO:0000259" key="4">
    <source>
        <dbReference type="Pfam" id="PF06094"/>
    </source>
</evidence>